<name>A0A2P5F917_TREOI</name>
<gene>
    <name evidence="1" type="ORF">TorRG33x02_100150</name>
</gene>
<dbReference type="EMBL" id="JXTC01000053">
    <property type="protein sequence ID" value="PON94277.1"/>
    <property type="molecule type" value="Genomic_DNA"/>
</dbReference>
<evidence type="ECO:0000313" key="2">
    <source>
        <dbReference type="Proteomes" id="UP000237000"/>
    </source>
</evidence>
<reference evidence="2" key="1">
    <citation type="submission" date="2016-06" db="EMBL/GenBank/DDBJ databases">
        <title>Parallel loss of symbiosis genes in relatives of nitrogen-fixing non-legume Parasponia.</title>
        <authorList>
            <person name="Van Velzen R."/>
            <person name="Holmer R."/>
            <person name="Bu F."/>
            <person name="Rutten L."/>
            <person name="Van Zeijl A."/>
            <person name="Liu W."/>
            <person name="Santuari L."/>
            <person name="Cao Q."/>
            <person name="Sharma T."/>
            <person name="Shen D."/>
            <person name="Roswanjaya Y."/>
            <person name="Wardhani T."/>
            <person name="Kalhor M.S."/>
            <person name="Jansen J."/>
            <person name="Van den Hoogen J."/>
            <person name="Gungor B."/>
            <person name="Hartog M."/>
            <person name="Hontelez J."/>
            <person name="Verver J."/>
            <person name="Yang W.-C."/>
            <person name="Schijlen E."/>
            <person name="Repin R."/>
            <person name="Schilthuizen M."/>
            <person name="Schranz E."/>
            <person name="Heidstra R."/>
            <person name="Miyata K."/>
            <person name="Fedorova E."/>
            <person name="Kohlen W."/>
            <person name="Bisseling T."/>
            <person name="Smit S."/>
            <person name="Geurts R."/>
        </authorList>
    </citation>
    <scope>NUCLEOTIDE SEQUENCE [LARGE SCALE GENOMIC DNA]</scope>
    <source>
        <strain evidence="2">cv. RG33-2</strain>
    </source>
</reference>
<proteinExistence type="predicted"/>
<protein>
    <submittedName>
        <fullName evidence="1">Uncharacterized protein</fullName>
    </submittedName>
</protein>
<comment type="caution">
    <text evidence="1">The sequence shown here is derived from an EMBL/GenBank/DDBJ whole genome shotgun (WGS) entry which is preliminary data.</text>
</comment>
<sequence length="126" mass="14562">MGLQARLSSPHKFLGRVDPSILPPLCRVQVTEDLNSCCLFWALLVNPGNWCYFLFIYPLIMVKPEKLDMPGKTFQSFMTTFPKQIKNIIHERLARKVSNLPLDRGSILETLYNQKEKKSMRGSFQT</sequence>
<keyword evidence="2" id="KW-1185">Reference proteome</keyword>
<organism evidence="1 2">
    <name type="scientific">Trema orientale</name>
    <name type="common">Charcoal tree</name>
    <name type="synonym">Celtis orientalis</name>
    <dbReference type="NCBI Taxonomy" id="63057"/>
    <lineage>
        <taxon>Eukaryota</taxon>
        <taxon>Viridiplantae</taxon>
        <taxon>Streptophyta</taxon>
        <taxon>Embryophyta</taxon>
        <taxon>Tracheophyta</taxon>
        <taxon>Spermatophyta</taxon>
        <taxon>Magnoliopsida</taxon>
        <taxon>eudicotyledons</taxon>
        <taxon>Gunneridae</taxon>
        <taxon>Pentapetalae</taxon>
        <taxon>rosids</taxon>
        <taxon>fabids</taxon>
        <taxon>Rosales</taxon>
        <taxon>Cannabaceae</taxon>
        <taxon>Trema</taxon>
    </lineage>
</organism>
<dbReference type="Proteomes" id="UP000237000">
    <property type="component" value="Unassembled WGS sequence"/>
</dbReference>
<dbReference type="InParanoid" id="A0A2P5F917"/>
<dbReference type="AlphaFoldDB" id="A0A2P5F917"/>
<accession>A0A2P5F917</accession>
<evidence type="ECO:0000313" key="1">
    <source>
        <dbReference type="EMBL" id="PON94277.1"/>
    </source>
</evidence>